<comment type="similarity">
    <text evidence="2">Belongs to the auxin efflux carrier (TC 2.A.69) family.</text>
</comment>
<feature type="transmembrane region" description="Helical" evidence="8">
    <location>
        <begin position="200"/>
        <end position="219"/>
    </location>
</feature>
<dbReference type="Gene3D" id="1.20.1530.20">
    <property type="match status" value="1"/>
</dbReference>
<dbReference type="Pfam" id="PF03547">
    <property type="entry name" value="Mem_trans"/>
    <property type="match status" value="1"/>
</dbReference>
<evidence type="ECO:0000256" key="1">
    <source>
        <dbReference type="ARBA" id="ARBA00004651"/>
    </source>
</evidence>
<dbReference type="PANTHER" id="PTHR36838:SF4">
    <property type="entry name" value="AUXIN EFFLUX CARRIER FAMILY PROTEIN"/>
    <property type="match status" value="1"/>
</dbReference>
<feature type="transmembrane region" description="Helical" evidence="8">
    <location>
        <begin position="291"/>
        <end position="311"/>
    </location>
</feature>
<dbReference type="InterPro" id="IPR038770">
    <property type="entry name" value="Na+/solute_symporter_sf"/>
</dbReference>
<keyword evidence="3" id="KW-0813">Transport</keyword>
<accession>A0A4R2T3E5</accession>
<evidence type="ECO:0000256" key="2">
    <source>
        <dbReference type="ARBA" id="ARBA00010145"/>
    </source>
</evidence>
<feature type="transmembrane region" description="Helical" evidence="8">
    <location>
        <begin position="12"/>
        <end position="30"/>
    </location>
</feature>
<keyword evidence="7 8" id="KW-0472">Membrane</keyword>
<feature type="transmembrane region" description="Helical" evidence="8">
    <location>
        <begin position="130"/>
        <end position="151"/>
    </location>
</feature>
<dbReference type="OrthoDB" id="9786439at2"/>
<evidence type="ECO:0008006" key="11">
    <source>
        <dbReference type="Google" id="ProtNLM"/>
    </source>
</evidence>
<dbReference type="PANTHER" id="PTHR36838">
    <property type="entry name" value="AUXIN EFFLUX CARRIER FAMILY PROTEIN"/>
    <property type="match status" value="1"/>
</dbReference>
<evidence type="ECO:0000313" key="10">
    <source>
        <dbReference type="Proteomes" id="UP000295763"/>
    </source>
</evidence>
<evidence type="ECO:0000256" key="3">
    <source>
        <dbReference type="ARBA" id="ARBA00022448"/>
    </source>
</evidence>
<evidence type="ECO:0000256" key="6">
    <source>
        <dbReference type="ARBA" id="ARBA00022989"/>
    </source>
</evidence>
<evidence type="ECO:0000256" key="8">
    <source>
        <dbReference type="SAM" id="Phobius"/>
    </source>
</evidence>
<comment type="subcellular location">
    <subcellularLocation>
        <location evidence="1">Cell membrane</location>
        <topology evidence="1">Multi-pass membrane protein</topology>
    </subcellularLocation>
</comment>
<organism evidence="9 10">
    <name type="scientific">Cricetibacter osteomyelitidis</name>
    <dbReference type="NCBI Taxonomy" id="1521931"/>
    <lineage>
        <taxon>Bacteria</taxon>
        <taxon>Pseudomonadati</taxon>
        <taxon>Pseudomonadota</taxon>
        <taxon>Gammaproteobacteria</taxon>
        <taxon>Pasteurellales</taxon>
        <taxon>Pasteurellaceae</taxon>
        <taxon>Cricetibacter</taxon>
    </lineage>
</organism>
<evidence type="ECO:0000313" key="9">
    <source>
        <dbReference type="EMBL" id="TCP95756.1"/>
    </source>
</evidence>
<sequence length="317" mass="33956">MNEFLTSLEFSVTIILPNVLLLLLGVFLRQQQFIDDKFCDQSSKVLFHCTLPLLLFLGIISNKIDFSAQFTMIAAGVTGTLLLYFTGEFIAAKTVEKKQRAIVTQAFFRGNAGILGVALCSNAYGHAGIATAAVYVAAIVFLFNILSVITLTNSLTDNQKLNITAMFLQLAKNPLIIGITIAIIFNTLELTLPKPLHSTANYVANMTMPLALICAGASLNLKKTENPSYVAIWSALARNLVAPITLVVVGLSFGLKGIELGVIFLITATPLAAAAYPMVRSMGGDAKLTANIIGLTTIGSMFTVAIGSVILKQFNLM</sequence>
<comment type="caution">
    <text evidence="9">The sequence shown here is derived from an EMBL/GenBank/DDBJ whole genome shotgun (WGS) entry which is preliminary data.</text>
</comment>
<evidence type="ECO:0000256" key="4">
    <source>
        <dbReference type="ARBA" id="ARBA00022475"/>
    </source>
</evidence>
<feature type="transmembrane region" description="Helical" evidence="8">
    <location>
        <begin position="42"/>
        <end position="60"/>
    </location>
</feature>
<proteinExistence type="inferred from homology"/>
<reference evidence="9 10" key="1">
    <citation type="submission" date="2019-03" db="EMBL/GenBank/DDBJ databases">
        <title>Genomic Encyclopedia of Type Strains, Phase IV (KMG-IV): sequencing the most valuable type-strain genomes for metagenomic binning, comparative biology and taxonomic classification.</title>
        <authorList>
            <person name="Goeker M."/>
        </authorList>
    </citation>
    <scope>NUCLEOTIDE SEQUENCE [LARGE SCALE GENOMIC DNA]</scope>
    <source>
        <strain evidence="9 10">DSM 28404</strain>
    </source>
</reference>
<keyword evidence="4" id="KW-1003">Cell membrane</keyword>
<keyword evidence="5 8" id="KW-0812">Transmembrane</keyword>
<dbReference type="EMBL" id="SLYB01000007">
    <property type="protein sequence ID" value="TCP95756.1"/>
    <property type="molecule type" value="Genomic_DNA"/>
</dbReference>
<dbReference type="AlphaFoldDB" id="A0A4R2T3E5"/>
<keyword evidence="10" id="KW-1185">Reference proteome</keyword>
<feature type="transmembrane region" description="Helical" evidence="8">
    <location>
        <begin position="231"/>
        <end position="254"/>
    </location>
</feature>
<dbReference type="RefSeq" id="WP_131975882.1">
    <property type="nucleotide sequence ID" value="NZ_SLYB01000007.1"/>
</dbReference>
<feature type="transmembrane region" description="Helical" evidence="8">
    <location>
        <begin position="163"/>
        <end position="188"/>
    </location>
</feature>
<feature type="transmembrane region" description="Helical" evidence="8">
    <location>
        <begin position="66"/>
        <end position="85"/>
    </location>
</feature>
<dbReference type="Proteomes" id="UP000295763">
    <property type="component" value="Unassembled WGS sequence"/>
</dbReference>
<keyword evidence="6 8" id="KW-1133">Transmembrane helix</keyword>
<dbReference type="GO" id="GO:0055085">
    <property type="term" value="P:transmembrane transport"/>
    <property type="evidence" value="ECO:0007669"/>
    <property type="project" value="InterPro"/>
</dbReference>
<name>A0A4R2T3E5_9PAST</name>
<gene>
    <name evidence="9" type="ORF">EDC44_10737</name>
</gene>
<feature type="transmembrane region" description="Helical" evidence="8">
    <location>
        <begin position="260"/>
        <end position="279"/>
    </location>
</feature>
<dbReference type="InterPro" id="IPR004776">
    <property type="entry name" value="Mem_transp_PIN-like"/>
</dbReference>
<evidence type="ECO:0000256" key="7">
    <source>
        <dbReference type="ARBA" id="ARBA00023136"/>
    </source>
</evidence>
<evidence type="ECO:0000256" key="5">
    <source>
        <dbReference type="ARBA" id="ARBA00022692"/>
    </source>
</evidence>
<protein>
    <recommendedName>
        <fullName evidence="11">Malonate transporter</fullName>
    </recommendedName>
</protein>
<dbReference type="GO" id="GO:0005886">
    <property type="term" value="C:plasma membrane"/>
    <property type="evidence" value="ECO:0007669"/>
    <property type="project" value="UniProtKB-SubCell"/>
</dbReference>